<comment type="caution">
    <text evidence="1">The sequence shown here is derived from an EMBL/GenBank/DDBJ whole genome shotgun (WGS) entry which is preliminary data.</text>
</comment>
<dbReference type="Proteomes" id="UP000799092">
    <property type="component" value="Unassembled WGS sequence"/>
</dbReference>
<name>A0A6A8DRV2_9BACI</name>
<reference evidence="1" key="1">
    <citation type="submission" date="2019-11" db="EMBL/GenBank/DDBJ databases">
        <authorList>
            <person name="Li J."/>
        </authorList>
    </citation>
    <scope>NUCLEOTIDE SEQUENCE</scope>
    <source>
        <strain evidence="1">B6B</strain>
    </source>
</reference>
<accession>A0A6A8DRV2</accession>
<dbReference type="Pfam" id="PF06338">
    <property type="entry name" value="ComK"/>
    <property type="match status" value="1"/>
</dbReference>
<dbReference type="AlphaFoldDB" id="A0A6A8DRV2"/>
<dbReference type="InterPro" id="IPR010461">
    <property type="entry name" value="ComK"/>
</dbReference>
<keyword evidence="2" id="KW-1185">Reference proteome</keyword>
<dbReference type="GO" id="GO:0030420">
    <property type="term" value="P:establishment of competence for transformation"/>
    <property type="evidence" value="ECO:0007669"/>
    <property type="project" value="InterPro"/>
</dbReference>
<evidence type="ECO:0000313" key="1">
    <source>
        <dbReference type="EMBL" id="MRH43942.1"/>
    </source>
</evidence>
<proteinExistence type="predicted"/>
<organism evidence="1 2">
    <name type="scientific">Aquibacillus halophilus</name>
    <dbReference type="NCBI Taxonomy" id="930132"/>
    <lineage>
        <taxon>Bacteria</taxon>
        <taxon>Bacillati</taxon>
        <taxon>Bacillota</taxon>
        <taxon>Bacilli</taxon>
        <taxon>Bacillales</taxon>
        <taxon>Bacillaceae</taxon>
        <taxon>Aquibacillus</taxon>
    </lineage>
</organism>
<dbReference type="OrthoDB" id="2417337at2"/>
<protein>
    <recommendedName>
        <fullName evidence="3">Competence protein</fullName>
    </recommendedName>
</protein>
<evidence type="ECO:0000313" key="2">
    <source>
        <dbReference type="Proteomes" id="UP000799092"/>
    </source>
</evidence>
<evidence type="ECO:0008006" key="3">
    <source>
        <dbReference type="Google" id="ProtNLM"/>
    </source>
</evidence>
<gene>
    <name evidence="1" type="ORF">GH741_14965</name>
</gene>
<dbReference type="RefSeq" id="WP_153737567.1">
    <property type="nucleotide sequence ID" value="NZ_WJNG01000013.1"/>
</dbReference>
<sequence length="160" mass="18029">MKKYYTAKYDICKSTMAVISNNVEEYQSLILEPGKLILCKQTPNQILRDSCLRSGSTIEGRREATKKILGTNKKLPLTVNPGEGIYLIPTEAVKSKGCAWISYNQIKLTSAKGNLTEITFKDGSTLIVDTSKKPFDQLMNRTERIIVYINRGILFDNDDE</sequence>
<dbReference type="EMBL" id="WJNG01000013">
    <property type="protein sequence ID" value="MRH43942.1"/>
    <property type="molecule type" value="Genomic_DNA"/>
</dbReference>